<organism evidence="1 2">
    <name type="scientific">Adhaeribacter pallidiroseus</name>
    <dbReference type="NCBI Taxonomy" id="2072847"/>
    <lineage>
        <taxon>Bacteria</taxon>
        <taxon>Pseudomonadati</taxon>
        <taxon>Bacteroidota</taxon>
        <taxon>Cytophagia</taxon>
        <taxon>Cytophagales</taxon>
        <taxon>Hymenobacteraceae</taxon>
        <taxon>Adhaeribacter</taxon>
    </lineage>
</organism>
<protein>
    <submittedName>
        <fullName evidence="1">Uncharacterized protein</fullName>
    </submittedName>
</protein>
<dbReference type="AlphaFoldDB" id="A0A369QP98"/>
<dbReference type="RefSeq" id="WP_115373247.1">
    <property type="nucleotide sequence ID" value="NZ_QASA01000001.1"/>
</dbReference>
<dbReference type="OrthoDB" id="854018at2"/>
<proteinExistence type="predicted"/>
<sequence length="62" mass="7246">MKNTTNLSQKNYNTKVAPVSCHCKLSLLVVHLQYLNEKRKTRMRHTTPSTTGESQTLFYQYI</sequence>
<dbReference type="EMBL" id="QASA01000001">
    <property type="protein sequence ID" value="RDC64038.1"/>
    <property type="molecule type" value="Genomic_DNA"/>
</dbReference>
<accession>A0A369QP98</accession>
<reference evidence="1 2" key="1">
    <citation type="submission" date="2018-04" db="EMBL/GenBank/DDBJ databases">
        <title>Adhaeribacter sp. HMF7616 genome sequencing and assembly.</title>
        <authorList>
            <person name="Kang H."/>
            <person name="Kang J."/>
            <person name="Cha I."/>
            <person name="Kim H."/>
            <person name="Joh K."/>
        </authorList>
    </citation>
    <scope>NUCLEOTIDE SEQUENCE [LARGE SCALE GENOMIC DNA]</scope>
    <source>
        <strain evidence="1 2">HMF7616</strain>
    </source>
</reference>
<comment type="caution">
    <text evidence="1">The sequence shown here is derived from an EMBL/GenBank/DDBJ whole genome shotgun (WGS) entry which is preliminary data.</text>
</comment>
<name>A0A369QP98_9BACT</name>
<dbReference type="Proteomes" id="UP000253919">
    <property type="component" value="Unassembled WGS sequence"/>
</dbReference>
<evidence type="ECO:0000313" key="1">
    <source>
        <dbReference type="EMBL" id="RDC64038.1"/>
    </source>
</evidence>
<evidence type="ECO:0000313" key="2">
    <source>
        <dbReference type="Proteomes" id="UP000253919"/>
    </source>
</evidence>
<keyword evidence="2" id="KW-1185">Reference proteome</keyword>
<gene>
    <name evidence="1" type="ORF">AHMF7616_02648</name>
</gene>